<dbReference type="EMBL" id="CATOUU010000511">
    <property type="protein sequence ID" value="CAI9932216.1"/>
    <property type="molecule type" value="Genomic_DNA"/>
</dbReference>
<proteinExistence type="predicted"/>
<keyword evidence="6" id="KW-1185">Reference proteome</keyword>
<dbReference type="AlphaFoldDB" id="A0AA86TXM8"/>
<dbReference type="EMBL" id="CATOUU010000952">
    <property type="protein sequence ID" value="CAI9961974.1"/>
    <property type="molecule type" value="Genomic_DNA"/>
</dbReference>
<dbReference type="EMBL" id="CAXDID020000007">
    <property type="protein sequence ID" value="CAL5976212.1"/>
    <property type="molecule type" value="Genomic_DNA"/>
</dbReference>
<dbReference type="Proteomes" id="UP001642409">
    <property type="component" value="Unassembled WGS sequence"/>
</dbReference>
<keyword evidence="1" id="KW-0812">Transmembrane</keyword>
<reference evidence="2" key="1">
    <citation type="submission" date="2023-06" db="EMBL/GenBank/DDBJ databases">
        <authorList>
            <person name="Kurt Z."/>
        </authorList>
    </citation>
    <scope>NUCLEOTIDE SEQUENCE</scope>
</reference>
<reference evidence="4 6" key="2">
    <citation type="submission" date="2024-07" db="EMBL/GenBank/DDBJ databases">
        <authorList>
            <person name="Akdeniz Z."/>
        </authorList>
    </citation>
    <scope>NUCLEOTIDE SEQUENCE [LARGE SCALE GENOMIC DNA]</scope>
</reference>
<gene>
    <name evidence="2" type="ORF">HINF_LOCUS19861</name>
    <name evidence="4" type="ORF">HINF_LOCUS3703</name>
    <name evidence="3" type="ORF">HINF_LOCUS49619</name>
    <name evidence="5" type="ORF">HINF_LOCUS75339</name>
</gene>
<feature type="transmembrane region" description="Helical" evidence="1">
    <location>
        <begin position="510"/>
        <end position="530"/>
    </location>
</feature>
<evidence type="ECO:0000313" key="6">
    <source>
        <dbReference type="Proteomes" id="UP001642409"/>
    </source>
</evidence>
<sequence>MQFAIIFANEFECFNENVSLIGIRAQSAFYLTTNINTNCNRYAGQELKAVLKFQDVTLPTNMVTTTQIFNPSGQLQVKFQLGKPEFESVLENPSAEFNISFGDQFFYPGTIPVIQHTSFDSRHCWDNVEFSVDYDWAFNISVEPLACAIATQVNVFLEYFNGSWIQIPIIPTVVTPPQVFNGFQTGSFDTKNVYFYNTSSTADSTNALLIKNFVNYFKLHMNTPMRFRVYESDPLMSIEQVFQADITKYGNAKSRACHPQAARSNLQTWYSYTTLNPNLIVDCLQTIPGGKTFYSRQYTYDEDKSFNDHSIFTLALQKFRSRLGIPFYFANTIKVNESKQYYFITMIELRDAAGKMIAALFYQGVAVKSCYQDITTEVYDSKICLNIHTKNNQVCKAQLSSTGIIGTFSGKLDPNISDPTQRLTYFWMKMDTVLTDQWFGNYHRLCFTDAEDTGQFQGTKITGTFKSRMNQMFQKIVKEKMSFTLAFISDTELYYCTKLVSYIVNDRLKYVYVCFGLLIPIITIIVTIMWRKV</sequence>
<name>A0AA86TXM8_9EUKA</name>
<evidence type="ECO:0000313" key="4">
    <source>
        <dbReference type="EMBL" id="CAL5976212.1"/>
    </source>
</evidence>
<keyword evidence="1" id="KW-1133">Transmembrane helix</keyword>
<protein>
    <submittedName>
        <fullName evidence="2">Uncharacterized protein</fullName>
    </submittedName>
</protein>
<evidence type="ECO:0000313" key="2">
    <source>
        <dbReference type="EMBL" id="CAI9932216.1"/>
    </source>
</evidence>
<accession>A0AA86TXM8</accession>
<organism evidence="2">
    <name type="scientific">Hexamita inflata</name>
    <dbReference type="NCBI Taxonomy" id="28002"/>
    <lineage>
        <taxon>Eukaryota</taxon>
        <taxon>Metamonada</taxon>
        <taxon>Diplomonadida</taxon>
        <taxon>Hexamitidae</taxon>
        <taxon>Hexamitinae</taxon>
        <taxon>Hexamita</taxon>
    </lineage>
</organism>
<dbReference type="EMBL" id="CAXDID020000664">
    <property type="protein sequence ID" value="CAL6109216.1"/>
    <property type="molecule type" value="Genomic_DNA"/>
</dbReference>
<comment type="caution">
    <text evidence="2">The sequence shown here is derived from an EMBL/GenBank/DDBJ whole genome shotgun (WGS) entry which is preliminary data.</text>
</comment>
<evidence type="ECO:0000313" key="3">
    <source>
        <dbReference type="EMBL" id="CAI9961974.1"/>
    </source>
</evidence>
<evidence type="ECO:0000256" key="1">
    <source>
        <dbReference type="SAM" id="Phobius"/>
    </source>
</evidence>
<keyword evidence="1" id="KW-0472">Membrane</keyword>
<evidence type="ECO:0000313" key="5">
    <source>
        <dbReference type="EMBL" id="CAL6109216.1"/>
    </source>
</evidence>